<keyword evidence="2" id="KW-0472">Membrane</keyword>
<protein>
    <submittedName>
        <fullName evidence="3">Copper-exporting P-type ATPase A</fullName>
    </submittedName>
</protein>
<keyword evidence="1" id="KW-0479">Metal-binding</keyword>
<dbReference type="GO" id="GO:0046872">
    <property type="term" value="F:metal ion binding"/>
    <property type="evidence" value="ECO:0007669"/>
    <property type="project" value="UniProtKB-KW"/>
</dbReference>
<dbReference type="EMBL" id="CCDP010000002">
    <property type="protein sequence ID" value="CDQ40964.1"/>
    <property type="molecule type" value="Genomic_DNA"/>
</dbReference>
<reference evidence="3 4" key="1">
    <citation type="submission" date="2014-03" db="EMBL/GenBank/DDBJ databases">
        <authorList>
            <person name="Urmite Genomes U."/>
        </authorList>
    </citation>
    <scope>NUCLEOTIDE SEQUENCE [LARGE SCALE GENOMIC DNA]</scope>
    <source>
        <strain evidence="3 4">Vm-5</strain>
    </source>
</reference>
<name>A0A024QES3_9BACI</name>
<dbReference type="Proteomes" id="UP000028875">
    <property type="component" value="Unassembled WGS sequence"/>
</dbReference>
<accession>A0A024QES3</accession>
<feature type="transmembrane region" description="Helical" evidence="2">
    <location>
        <begin position="33"/>
        <end position="51"/>
    </location>
</feature>
<evidence type="ECO:0000313" key="3">
    <source>
        <dbReference type="EMBL" id="CDQ40964.1"/>
    </source>
</evidence>
<reference evidence="4" key="2">
    <citation type="submission" date="2014-05" db="EMBL/GenBank/DDBJ databases">
        <title>Draft genome sequence of Virgibacillus massiliensis Vm-5.</title>
        <authorList>
            <person name="Khelaifia S."/>
            <person name="Croce O."/>
            <person name="Lagier J.C."/>
            <person name="Raoult D."/>
        </authorList>
    </citation>
    <scope>NUCLEOTIDE SEQUENCE [LARGE SCALE GENOMIC DNA]</scope>
    <source>
        <strain evidence="4">Vm-5</strain>
    </source>
</reference>
<dbReference type="AlphaFoldDB" id="A0A024QES3"/>
<evidence type="ECO:0000313" key="4">
    <source>
        <dbReference type="Proteomes" id="UP000028875"/>
    </source>
</evidence>
<dbReference type="eggNOG" id="COG2217">
    <property type="taxonomic scope" value="Bacteria"/>
</dbReference>
<dbReference type="RefSeq" id="WP_021288647.1">
    <property type="nucleotide sequence ID" value="NZ_BNER01000007.1"/>
</dbReference>
<evidence type="ECO:0000256" key="1">
    <source>
        <dbReference type="ARBA" id="ARBA00022723"/>
    </source>
</evidence>
<sequence>MDVLVALGTSAAYFYRLYESLKTIGDPTYMPHLYFETSAILITLILFGKYLETKALTIKQ</sequence>
<proteinExistence type="predicted"/>
<evidence type="ECO:0000256" key="2">
    <source>
        <dbReference type="SAM" id="Phobius"/>
    </source>
</evidence>
<keyword evidence="2" id="KW-1133">Transmembrane helix</keyword>
<dbReference type="STRING" id="1462526.BN990_03313"/>
<gene>
    <name evidence="3" type="primary">copA_4</name>
    <name evidence="3" type="ORF">BN990_03313</name>
</gene>
<dbReference type="PANTHER" id="PTHR46594:SF4">
    <property type="entry name" value="P-TYPE CATION-TRANSPORTING ATPASE"/>
    <property type="match status" value="1"/>
</dbReference>
<keyword evidence="4" id="KW-1185">Reference proteome</keyword>
<dbReference type="PANTHER" id="PTHR46594">
    <property type="entry name" value="P-TYPE CATION-TRANSPORTING ATPASE"/>
    <property type="match status" value="1"/>
</dbReference>
<organism evidence="3 4">
    <name type="scientific">Virgibacillus massiliensis</name>
    <dbReference type="NCBI Taxonomy" id="1462526"/>
    <lineage>
        <taxon>Bacteria</taxon>
        <taxon>Bacillati</taxon>
        <taxon>Bacillota</taxon>
        <taxon>Bacilli</taxon>
        <taxon>Bacillales</taxon>
        <taxon>Bacillaceae</taxon>
        <taxon>Virgibacillus</taxon>
    </lineage>
</organism>
<keyword evidence="2" id="KW-0812">Transmembrane</keyword>
<comment type="caution">
    <text evidence="3">The sequence shown here is derived from an EMBL/GenBank/DDBJ whole genome shotgun (WGS) entry which is preliminary data.</text>
</comment>